<feature type="repeat" description="PPR" evidence="3">
    <location>
        <begin position="351"/>
        <end position="385"/>
    </location>
</feature>
<evidence type="ECO:0000256" key="3">
    <source>
        <dbReference type="PROSITE-ProRule" id="PRU00708"/>
    </source>
</evidence>
<dbReference type="SUPFAM" id="SSF81901">
    <property type="entry name" value="HCP-like"/>
    <property type="match status" value="1"/>
</dbReference>
<dbReference type="InterPro" id="IPR002885">
    <property type="entry name" value="PPR_rpt"/>
</dbReference>
<dbReference type="Pfam" id="PF13041">
    <property type="entry name" value="PPR_2"/>
    <property type="match status" value="2"/>
</dbReference>
<dbReference type="AlphaFoldDB" id="A0AAV5MCQ7"/>
<dbReference type="Pfam" id="PF01535">
    <property type="entry name" value="PPR"/>
    <property type="match status" value="1"/>
</dbReference>
<dbReference type="InterPro" id="IPR051240">
    <property type="entry name" value="Mito_RNA-Proc/Resp"/>
</dbReference>
<proteinExistence type="inferred from homology"/>
<gene>
    <name evidence="4" type="ORF">SLEP1_g54466</name>
</gene>
<keyword evidence="2" id="KW-0677">Repeat</keyword>
<comment type="similarity">
    <text evidence="1">Belongs to the PPR family. P subfamily.</text>
</comment>
<name>A0AAV5MCQ7_9ROSI</name>
<dbReference type="PANTHER" id="PTHR47933:SF11">
    <property type="entry name" value="PENTATRICOPEPTIDE REPEAT-CONTAINING PROTEIN 2"/>
    <property type="match status" value="1"/>
</dbReference>
<keyword evidence="5" id="KW-1185">Reference proteome</keyword>
<evidence type="ECO:0000256" key="1">
    <source>
        <dbReference type="ARBA" id="ARBA00007626"/>
    </source>
</evidence>
<feature type="repeat" description="PPR" evidence="3">
    <location>
        <begin position="177"/>
        <end position="207"/>
    </location>
</feature>
<dbReference type="InterPro" id="IPR011990">
    <property type="entry name" value="TPR-like_helical_dom_sf"/>
</dbReference>
<feature type="repeat" description="PPR" evidence="3">
    <location>
        <begin position="246"/>
        <end position="280"/>
    </location>
</feature>
<organism evidence="4 5">
    <name type="scientific">Rubroshorea leprosula</name>
    <dbReference type="NCBI Taxonomy" id="152421"/>
    <lineage>
        <taxon>Eukaryota</taxon>
        <taxon>Viridiplantae</taxon>
        <taxon>Streptophyta</taxon>
        <taxon>Embryophyta</taxon>
        <taxon>Tracheophyta</taxon>
        <taxon>Spermatophyta</taxon>
        <taxon>Magnoliopsida</taxon>
        <taxon>eudicotyledons</taxon>
        <taxon>Gunneridae</taxon>
        <taxon>Pentapetalae</taxon>
        <taxon>rosids</taxon>
        <taxon>malvids</taxon>
        <taxon>Malvales</taxon>
        <taxon>Dipterocarpaceae</taxon>
        <taxon>Rubroshorea</taxon>
    </lineage>
</organism>
<dbReference type="EMBL" id="BPVZ01000231">
    <property type="protein sequence ID" value="GKV47570.1"/>
    <property type="molecule type" value="Genomic_DNA"/>
</dbReference>
<protein>
    <recommendedName>
        <fullName evidence="6">Pentatricopeptide repeat-containing protein</fullName>
    </recommendedName>
</protein>
<sequence>MSFLLPKRTPLLSNTSFHLLLFRPPTHFSTSTANSSTAPPQETTAAAISNLVLTSTDRDTLSQVLFSPSITWTPHLVDTIIKRLWNHGPKSLQFFHILLHHPVYCHSSSSFDHAIDIAARLRDYKIVSSLLHRLRSIRLGPSPRTFAIVTERYVAAGKSDKAVNLFLSMHKHGCFQDLHSFNSMLDVLCKARRVEKAYNLFKALRGKFHADVVSYNIIANGWCLIKRTPKALEVLKEMVERGLSPNLTTYNIILKGYFRTGQIKEAWEFYLEMKKRKCEMDVVTYTTMVHGFGVVGDIKRARNVFDSMVKEGVLPSVPTCNALIQVLCKKDSVENAVSVFEEMVSKGYVPNSTTYNVLIRGLCHAGQMSRAVEFMERMKDDECEPNVQTYNIVIRYHCDAGEIEKGYWASASSPVHAKYLSAIAAKVINLIFDDSM</sequence>
<dbReference type="Gene3D" id="1.25.40.10">
    <property type="entry name" value="Tetratricopeptide repeat domain"/>
    <property type="match status" value="4"/>
</dbReference>
<dbReference type="Proteomes" id="UP001054252">
    <property type="component" value="Unassembled WGS sequence"/>
</dbReference>
<feature type="repeat" description="PPR" evidence="3">
    <location>
        <begin position="281"/>
        <end position="315"/>
    </location>
</feature>
<feature type="repeat" description="PPR" evidence="3">
    <location>
        <begin position="211"/>
        <end position="245"/>
    </location>
</feature>
<feature type="repeat" description="PPR" evidence="3">
    <location>
        <begin position="316"/>
        <end position="350"/>
    </location>
</feature>
<dbReference type="GO" id="GO:0003729">
    <property type="term" value="F:mRNA binding"/>
    <property type="evidence" value="ECO:0007669"/>
    <property type="project" value="TreeGrafter"/>
</dbReference>
<evidence type="ECO:0008006" key="6">
    <source>
        <dbReference type="Google" id="ProtNLM"/>
    </source>
</evidence>
<comment type="caution">
    <text evidence="4">The sequence shown here is derived from an EMBL/GenBank/DDBJ whole genome shotgun (WGS) entry which is preliminary data.</text>
</comment>
<accession>A0AAV5MCQ7</accession>
<dbReference type="Pfam" id="PF12854">
    <property type="entry name" value="PPR_1"/>
    <property type="match status" value="1"/>
</dbReference>
<dbReference type="NCBIfam" id="TIGR00756">
    <property type="entry name" value="PPR"/>
    <property type="match status" value="6"/>
</dbReference>
<evidence type="ECO:0000313" key="4">
    <source>
        <dbReference type="EMBL" id="GKV47570.1"/>
    </source>
</evidence>
<evidence type="ECO:0000313" key="5">
    <source>
        <dbReference type="Proteomes" id="UP001054252"/>
    </source>
</evidence>
<dbReference type="PANTHER" id="PTHR47933">
    <property type="entry name" value="PENTATRICOPEPTIDE REPEAT-CONTAINING PROTEIN 1, MITOCHONDRIAL"/>
    <property type="match status" value="1"/>
</dbReference>
<reference evidence="4 5" key="1">
    <citation type="journal article" date="2021" name="Commun. Biol.">
        <title>The genome of Shorea leprosula (Dipterocarpaceae) highlights the ecological relevance of drought in aseasonal tropical rainforests.</title>
        <authorList>
            <person name="Ng K.K.S."/>
            <person name="Kobayashi M.J."/>
            <person name="Fawcett J.A."/>
            <person name="Hatakeyama M."/>
            <person name="Paape T."/>
            <person name="Ng C.H."/>
            <person name="Ang C.C."/>
            <person name="Tnah L.H."/>
            <person name="Lee C.T."/>
            <person name="Nishiyama T."/>
            <person name="Sese J."/>
            <person name="O'Brien M.J."/>
            <person name="Copetti D."/>
            <person name="Mohd Noor M.I."/>
            <person name="Ong R.C."/>
            <person name="Putra M."/>
            <person name="Sireger I.Z."/>
            <person name="Indrioko S."/>
            <person name="Kosugi Y."/>
            <person name="Izuno A."/>
            <person name="Isagi Y."/>
            <person name="Lee S.L."/>
            <person name="Shimizu K.K."/>
        </authorList>
    </citation>
    <scope>NUCLEOTIDE SEQUENCE [LARGE SCALE GENOMIC DNA]</scope>
    <source>
        <strain evidence="4">214</strain>
    </source>
</reference>
<dbReference type="PROSITE" id="PS51375">
    <property type="entry name" value="PPR"/>
    <property type="match status" value="6"/>
</dbReference>
<evidence type="ECO:0000256" key="2">
    <source>
        <dbReference type="ARBA" id="ARBA00022737"/>
    </source>
</evidence>